<evidence type="ECO:0000256" key="8">
    <source>
        <dbReference type="SAM" id="MobiDB-lite"/>
    </source>
</evidence>
<dbReference type="Gene3D" id="6.10.20.40">
    <property type="entry name" value="TEA/ATTS domain"/>
    <property type="match status" value="1"/>
</dbReference>
<evidence type="ECO:0000256" key="7">
    <source>
        <dbReference type="PROSITE-ProRule" id="PRU00505"/>
    </source>
</evidence>
<dbReference type="PRINTS" id="PR00065">
    <property type="entry name" value="TEADOMAIN"/>
</dbReference>
<feature type="region of interest" description="Disordered" evidence="8">
    <location>
        <begin position="149"/>
        <end position="217"/>
    </location>
</feature>
<dbReference type="Pfam" id="PF01285">
    <property type="entry name" value="TEA"/>
    <property type="match status" value="1"/>
</dbReference>
<dbReference type="OrthoDB" id="10006572at2759"/>
<dbReference type="GO" id="GO:0000978">
    <property type="term" value="F:RNA polymerase II cis-regulatory region sequence-specific DNA binding"/>
    <property type="evidence" value="ECO:0007669"/>
    <property type="project" value="TreeGrafter"/>
</dbReference>
<evidence type="ECO:0000256" key="4">
    <source>
        <dbReference type="ARBA" id="ARBA00023125"/>
    </source>
</evidence>
<keyword evidence="5" id="KW-0804">Transcription</keyword>
<dbReference type="AlphaFoldDB" id="A0A9P6LXA9"/>
<evidence type="ECO:0000256" key="2">
    <source>
        <dbReference type="ARBA" id="ARBA00008421"/>
    </source>
</evidence>
<dbReference type="InterPro" id="IPR041086">
    <property type="entry name" value="YBD"/>
</dbReference>
<gene>
    <name evidence="10" type="ORF">BGZ70_001113</name>
</gene>
<dbReference type="Proteomes" id="UP000738359">
    <property type="component" value="Unassembled WGS sequence"/>
</dbReference>
<feature type="compositionally biased region" description="Low complexity" evidence="8">
    <location>
        <begin position="200"/>
        <end position="211"/>
    </location>
</feature>
<dbReference type="GO" id="GO:0000981">
    <property type="term" value="F:DNA-binding transcription factor activity, RNA polymerase II-specific"/>
    <property type="evidence" value="ECO:0007669"/>
    <property type="project" value="TreeGrafter"/>
</dbReference>
<keyword evidence="11" id="KW-1185">Reference proteome</keyword>
<sequence length="486" mass="56048">MGPHTFTIDFKAHPSIAIFTRNKAKELSTETSIREIPKLGRRKVPLHEKHYGRNELIAAYILKETKQKRSRKQVSSHIQVLKNTRKEDYILMELLSDASPDENNDPEWLEAAMVKIKKIFDEDSLQNMPASPLSPTEGISEKFERLSSRGFRDEEKRPTHNRQLSIASILNPEPEDDEQIDGPGKGLLVAESPKEPQDDSFVTRNSPSSSSRGERSWIAPRHLQHVECGSHTASHPFSASTPNQGDYDAAASYRSEQYPFWPCQYNMTMQEPSLRGYDSPMSSDRELVVIRNDTPFHDHISCQDINMLDDARFPIIRPAFYRKRCLFLRTRLGMNLEAPLQRTRYLSSNMFQSREMLTVQCSTTVYSFGKEIVGCIETRQASWQQGRFVYQFKMVDEWMQDYLHTLREGSLEEMESSLQNMTIVQLNLLQTNDWAAYSIRQSTLQYLGSPYANTDVESQLQSRDRTMDNDARRSAPGKEIFVRARI</sequence>
<comment type="caution">
    <text evidence="10">The sequence shown here is derived from an EMBL/GenBank/DDBJ whole genome shotgun (WGS) entry which is preliminary data.</text>
</comment>
<comment type="subcellular location">
    <subcellularLocation>
        <location evidence="1">Nucleus</location>
    </subcellularLocation>
</comment>
<keyword evidence="6" id="KW-0539">Nucleus</keyword>
<dbReference type="InterPro" id="IPR000818">
    <property type="entry name" value="TEA/ATTS_dom"/>
</dbReference>
<dbReference type="InterPro" id="IPR038096">
    <property type="entry name" value="TEA/ATTS_sf"/>
</dbReference>
<evidence type="ECO:0000256" key="1">
    <source>
        <dbReference type="ARBA" id="ARBA00004123"/>
    </source>
</evidence>
<dbReference type="InterPro" id="IPR050937">
    <property type="entry name" value="TEC1_TEAD_TF"/>
</dbReference>
<accession>A0A9P6LXA9</accession>
<evidence type="ECO:0000256" key="5">
    <source>
        <dbReference type="ARBA" id="ARBA00023163"/>
    </source>
</evidence>
<evidence type="ECO:0000256" key="6">
    <source>
        <dbReference type="ARBA" id="ARBA00023242"/>
    </source>
</evidence>
<feature type="DNA-binding region" description="TEA" evidence="7">
    <location>
        <begin position="12"/>
        <end position="88"/>
    </location>
</feature>
<proteinExistence type="inferred from homology"/>
<dbReference type="GO" id="GO:0005667">
    <property type="term" value="C:transcription regulator complex"/>
    <property type="evidence" value="ECO:0007669"/>
    <property type="project" value="TreeGrafter"/>
</dbReference>
<dbReference type="PANTHER" id="PTHR11834:SF0">
    <property type="entry name" value="PROTEIN SCALLOPED"/>
    <property type="match status" value="1"/>
</dbReference>
<comment type="similarity">
    <text evidence="2">Belongs to the TEC1 family.</text>
</comment>
<dbReference type="GO" id="GO:0005634">
    <property type="term" value="C:nucleus"/>
    <property type="evidence" value="ECO:0007669"/>
    <property type="project" value="UniProtKB-SubCell"/>
</dbReference>
<organism evidence="10 11">
    <name type="scientific">Mortierella alpina</name>
    <name type="common">Oleaginous fungus</name>
    <name type="synonym">Mortierella renispora</name>
    <dbReference type="NCBI Taxonomy" id="64518"/>
    <lineage>
        <taxon>Eukaryota</taxon>
        <taxon>Fungi</taxon>
        <taxon>Fungi incertae sedis</taxon>
        <taxon>Mucoromycota</taxon>
        <taxon>Mortierellomycotina</taxon>
        <taxon>Mortierellomycetes</taxon>
        <taxon>Mortierellales</taxon>
        <taxon>Mortierellaceae</taxon>
        <taxon>Mortierella</taxon>
    </lineage>
</organism>
<evidence type="ECO:0000256" key="3">
    <source>
        <dbReference type="ARBA" id="ARBA00023015"/>
    </source>
</evidence>
<dbReference type="PANTHER" id="PTHR11834">
    <property type="entry name" value="TRANSCRIPTIONAL ENHANCER FACTOR TEF RELATED"/>
    <property type="match status" value="1"/>
</dbReference>
<feature type="domain" description="TEA" evidence="9">
    <location>
        <begin position="12"/>
        <end position="88"/>
    </location>
</feature>
<feature type="compositionally biased region" description="Basic and acidic residues" evidence="8">
    <location>
        <begin position="149"/>
        <end position="158"/>
    </location>
</feature>
<evidence type="ECO:0000313" key="10">
    <source>
        <dbReference type="EMBL" id="KAF9951145.1"/>
    </source>
</evidence>
<dbReference type="EMBL" id="JAAAHY010001232">
    <property type="protein sequence ID" value="KAF9951145.1"/>
    <property type="molecule type" value="Genomic_DNA"/>
</dbReference>
<keyword evidence="4" id="KW-0238">DNA-binding</keyword>
<keyword evidence="3" id="KW-0805">Transcription regulation</keyword>
<protein>
    <recommendedName>
        <fullName evidence="9">TEA domain-containing protein</fullName>
    </recommendedName>
</protein>
<dbReference type="PROSITE" id="PS51088">
    <property type="entry name" value="TEA_2"/>
    <property type="match status" value="1"/>
</dbReference>
<evidence type="ECO:0000313" key="11">
    <source>
        <dbReference type="Proteomes" id="UP000738359"/>
    </source>
</evidence>
<dbReference type="Pfam" id="PF17725">
    <property type="entry name" value="YBD"/>
    <property type="match status" value="1"/>
</dbReference>
<dbReference type="SMART" id="SM00426">
    <property type="entry name" value="TEA"/>
    <property type="match status" value="1"/>
</dbReference>
<reference evidence="10" key="1">
    <citation type="journal article" date="2020" name="Fungal Divers.">
        <title>Resolving the Mortierellaceae phylogeny through synthesis of multi-gene phylogenetics and phylogenomics.</title>
        <authorList>
            <person name="Vandepol N."/>
            <person name="Liber J."/>
            <person name="Desiro A."/>
            <person name="Na H."/>
            <person name="Kennedy M."/>
            <person name="Barry K."/>
            <person name="Grigoriev I.V."/>
            <person name="Miller A.N."/>
            <person name="O'Donnell K."/>
            <person name="Stajich J.E."/>
            <person name="Bonito G."/>
        </authorList>
    </citation>
    <scope>NUCLEOTIDE SEQUENCE</scope>
    <source>
        <strain evidence="10">CK1249</strain>
    </source>
</reference>
<evidence type="ECO:0000259" key="9">
    <source>
        <dbReference type="PROSITE" id="PS51088"/>
    </source>
</evidence>
<dbReference type="Gene3D" id="2.70.50.80">
    <property type="match status" value="1"/>
</dbReference>
<name>A0A9P6LXA9_MORAP</name>